<comment type="caution">
    <text evidence="2">The sequence shown here is derived from an EMBL/GenBank/DDBJ whole genome shotgun (WGS) entry which is preliminary data.</text>
</comment>
<feature type="region of interest" description="Disordered" evidence="1">
    <location>
        <begin position="1"/>
        <end position="42"/>
    </location>
</feature>
<dbReference type="Proteomes" id="UP000321947">
    <property type="component" value="Unassembled WGS sequence"/>
</dbReference>
<gene>
    <name evidence="2" type="ORF">E5676_scaffold257G00510</name>
</gene>
<feature type="compositionally biased region" description="Polar residues" evidence="1">
    <location>
        <begin position="1"/>
        <end position="24"/>
    </location>
</feature>
<reference evidence="2 3" key="1">
    <citation type="submission" date="2019-08" db="EMBL/GenBank/DDBJ databases">
        <title>Draft genome sequences of two oriental melons (Cucumis melo L. var makuwa).</title>
        <authorList>
            <person name="Kwon S.-Y."/>
        </authorList>
    </citation>
    <scope>NUCLEOTIDE SEQUENCE [LARGE SCALE GENOMIC DNA]</scope>
    <source>
        <strain evidence="3">cv. Chang Bougi</strain>
        <tissue evidence="2">Leaf</tissue>
    </source>
</reference>
<evidence type="ECO:0000313" key="2">
    <source>
        <dbReference type="EMBL" id="TYK18748.1"/>
    </source>
</evidence>
<name>A0A5D3D5C5_CUCMM</name>
<sequence>MNKGFKTSRQRTAAEQLFDLSNDSQDTRLHPRPHLARKSPNKTAFNVFQTSLASDSDDRLGQIEREVDQTEEVDNPRMGALKFLSSLQKKWNTPVERGLMYVDTWINQKPTKSTMVDSSATYNFITEAEAKRLNLRWEKDAGRMKVVNLLSCLSSG</sequence>
<organism evidence="2 3">
    <name type="scientific">Cucumis melo var. makuwa</name>
    <name type="common">Oriental melon</name>
    <dbReference type="NCBI Taxonomy" id="1194695"/>
    <lineage>
        <taxon>Eukaryota</taxon>
        <taxon>Viridiplantae</taxon>
        <taxon>Streptophyta</taxon>
        <taxon>Embryophyta</taxon>
        <taxon>Tracheophyta</taxon>
        <taxon>Spermatophyta</taxon>
        <taxon>Magnoliopsida</taxon>
        <taxon>eudicotyledons</taxon>
        <taxon>Gunneridae</taxon>
        <taxon>Pentapetalae</taxon>
        <taxon>rosids</taxon>
        <taxon>fabids</taxon>
        <taxon>Cucurbitales</taxon>
        <taxon>Cucurbitaceae</taxon>
        <taxon>Benincaseae</taxon>
        <taxon>Cucumis</taxon>
    </lineage>
</organism>
<accession>A0A5D3D5C5</accession>
<dbReference type="EMBL" id="SSTD01007479">
    <property type="protein sequence ID" value="TYK18748.1"/>
    <property type="molecule type" value="Genomic_DNA"/>
</dbReference>
<dbReference type="AlphaFoldDB" id="A0A5D3D5C5"/>
<evidence type="ECO:0000313" key="3">
    <source>
        <dbReference type="Proteomes" id="UP000321947"/>
    </source>
</evidence>
<protein>
    <submittedName>
        <fullName evidence="2">Importin subunit alpha-2</fullName>
    </submittedName>
</protein>
<proteinExistence type="predicted"/>
<evidence type="ECO:0000256" key="1">
    <source>
        <dbReference type="SAM" id="MobiDB-lite"/>
    </source>
</evidence>
<dbReference type="InterPro" id="IPR021109">
    <property type="entry name" value="Peptidase_aspartic_dom_sf"/>
</dbReference>
<dbReference type="Gene3D" id="2.40.70.10">
    <property type="entry name" value="Acid Proteases"/>
    <property type="match status" value="1"/>
</dbReference>
<feature type="compositionally biased region" description="Basic residues" evidence="1">
    <location>
        <begin position="30"/>
        <end position="40"/>
    </location>
</feature>